<dbReference type="GO" id="GO:0005829">
    <property type="term" value="C:cytosol"/>
    <property type="evidence" value="ECO:0007669"/>
    <property type="project" value="TreeGrafter"/>
</dbReference>
<name>A0A0F6TDJ9_9CORY</name>
<evidence type="ECO:0000313" key="4">
    <source>
        <dbReference type="Proteomes" id="UP000033457"/>
    </source>
</evidence>
<dbReference type="STRING" id="35755.UL82_05380"/>
<dbReference type="PROSITE" id="PS51273">
    <property type="entry name" value="GATASE_TYPE_1"/>
    <property type="match status" value="1"/>
</dbReference>
<dbReference type="SUPFAM" id="SSF52317">
    <property type="entry name" value="Class I glutamine amidotransferase-like"/>
    <property type="match status" value="1"/>
</dbReference>
<dbReference type="GO" id="GO:0003922">
    <property type="term" value="F:GMP synthase (glutamine-hydrolyzing) activity"/>
    <property type="evidence" value="ECO:0007669"/>
    <property type="project" value="UniProtKB-EC"/>
</dbReference>
<evidence type="ECO:0000313" key="5">
    <source>
        <dbReference type="Proteomes" id="UP000271380"/>
    </source>
</evidence>
<evidence type="ECO:0000313" key="2">
    <source>
        <dbReference type="EMBL" id="AKE41251.1"/>
    </source>
</evidence>
<evidence type="ECO:0000313" key="3">
    <source>
        <dbReference type="EMBL" id="VEH08527.1"/>
    </source>
</evidence>
<dbReference type="InterPro" id="IPR017926">
    <property type="entry name" value="GATASE"/>
</dbReference>
<dbReference type="EMBL" id="CP011312">
    <property type="protein sequence ID" value="AKE41251.1"/>
    <property type="molecule type" value="Genomic_DNA"/>
</dbReference>
<dbReference type="InterPro" id="IPR029062">
    <property type="entry name" value="Class_I_gatase-like"/>
</dbReference>
<keyword evidence="2" id="KW-0436">Ligase</keyword>
<evidence type="ECO:0000259" key="1">
    <source>
        <dbReference type="Pfam" id="PF00117"/>
    </source>
</evidence>
<dbReference type="EMBL" id="LR134377">
    <property type="protein sequence ID" value="VEH08527.1"/>
    <property type="molecule type" value="Genomic_DNA"/>
</dbReference>
<dbReference type="PANTHER" id="PTHR42695:SF5">
    <property type="entry name" value="GLUTAMINE AMIDOTRANSFERASE YLR126C-RELATED"/>
    <property type="match status" value="1"/>
</dbReference>
<dbReference type="Proteomes" id="UP000033457">
    <property type="component" value="Chromosome"/>
</dbReference>
<proteinExistence type="predicted"/>
<reference evidence="3 5" key="2">
    <citation type="submission" date="2018-12" db="EMBL/GenBank/DDBJ databases">
        <authorList>
            <consortium name="Pathogen Informatics"/>
        </authorList>
    </citation>
    <scope>NUCLEOTIDE SEQUENCE [LARGE SCALE GENOMIC DNA]</scope>
    <source>
        <strain evidence="3 5">NCTC949</strain>
    </source>
</reference>
<sequence length="243" mass="26717">MVVVMVSLLLVSPRSGLDVAHAEYNDVLRATRLQPEQLDQKIIDDTTKTIGCLADYDGVIVGGSPLNVTEPDYCAWQKHVHEQLHSLVNADLPVFFICFGSSLLTYLTGGEVGRTHPEESGATTVTLTQAALTDRITYDLPESFTSLTGHTENTIAVGTGTVVLATGSSCPIQMIRANDTTWACQFHAEMDAAAMKTRMDFYYDYGYFSPERYDAIVATLPDVNTTYSNQVLRNFVEVCEGKR</sequence>
<feature type="domain" description="Glutamine amidotransferase" evidence="1">
    <location>
        <begin position="47"/>
        <end position="199"/>
    </location>
</feature>
<dbReference type="Pfam" id="PF00117">
    <property type="entry name" value="GATase"/>
    <property type="match status" value="1"/>
</dbReference>
<dbReference type="Gene3D" id="3.40.50.880">
    <property type="match status" value="1"/>
</dbReference>
<accession>A0A0F6TDJ9</accession>
<protein>
    <submittedName>
        <fullName evidence="2">GMP synthase family protein</fullName>
        <ecNumber evidence="2 3">6.3.5.2</ecNumber>
    </submittedName>
    <submittedName>
        <fullName evidence="3">Glutamine amidotransferase</fullName>
    </submittedName>
</protein>
<dbReference type="Proteomes" id="UP000271380">
    <property type="component" value="Chromosome"/>
</dbReference>
<dbReference type="EC" id="6.3.5.2" evidence="2 3"/>
<keyword evidence="4" id="KW-1185">Reference proteome</keyword>
<dbReference type="KEGG" id="cku:UL82_05380"/>
<dbReference type="PANTHER" id="PTHR42695">
    <property type="entry name" value="GLUTAMINE AMIDOTRANSFERASE YLR126C-RELATED"/>
    <property type="match status" value="1"/>
</dbReference>
<reference evidence="2 4" key="1">
    <citation type="journal article" date="2015" name="Genome Announc.">
        <title>Complete Genome Sequence of Corynebacterium kutscheri DSM 20755, a Corynebacterial Type Strain with Remarkably Low G+C Content of Chromosomal DNA.</title>
        <authorList>
            <person name="Ruckert C."/>
            <person name="Albersmeier A."/>
            <person name="Winkler A."/>
            <person name="Tauch A."/>
        </authorList>
    </citation>
    <scope>NUCLEOTIDE SEQUENCE [LARGE SCALE GENOMIC DNA]</scope>
    <source>
        <strain evidence="2 4">DSM 20755</strain>
    </source>
</reference>
<organism evidence="2 4">
    <name type="scientific">Corynebacterium kutscheri</name>
    <dbReference type="NCBI Taxonomy" id="35755"/>
    <lineage>
        <taxon>Bacteria</taxon>
        <taxon>Bacillati</taxon>
        <taxon>Actinomycetota</taxon>
        <taxon>Actinomycetes</taxon>
        <taxon>Mycobacteriales</taxon>
        <taxon>Corynebacteriaceae</taxon>
        <taxon>Corynebacterium</taxon>
    </lineage>
</organism>
<dbReference type="CDD" id="cd01741">
    <property type="entry name" value="GATase1_1"/>
    <property type="match status" value="1"/>
</dbReference>
<dbReference type="HOGENOM" id="CLU_054974_4_0_11"/>
<gene>
    <name evidence="3" type="primary">guaA_2</name>
    <name evidence="3" type="ORF">NCTC949_01642</name>
    <name evidence="2" type="ORF">UL82_05380</name>
</gene>
<dbReference type="InterPro" id="IPR044992">
    <property type="entry name" value="ChyE-like"/>
</dbReference>
<keyword evidence="3" id="KW-0315">Glutamine amidotransferase</keyword>
<dbReference type="NCBIfam" id="NF005743">
    <property type="entry name" value="PRK07567.1"/>
    <property type="match status" value="1"/>
</dbReference>
<dbReference type="AlphaFoldDB" id="A0A0F6TDJ9"/>